<organism evidence="1 2">
    <name type="scientific">Ricinus communis</name>
    <name type="common">Castor bean</name>
    <dbReference type="NCBI Taxonomy" id="3988"/>
    <lineage>
        <taxon>Eukaryota</taxon>
        <taxon>Viridiplantae</taxon>
        <taxon>Streptophyta</taxon>
        <taxon>Embryophyta</taxon>
        <taxon>Tracheophyta</taxon>
        <taxon>Spermatophyta</taxon>
        <taxon>Magnoliopsida</taxon>
        <taxon>eudicotyledons</taxon>
        <taxon>Gunneridae</taxon>
        <taxon>Pentapetalae</taxon>
        <taxon>rosids</taxon>
        <taxon>fabids</taxon>
        <taxon>Malpighiales</taxon>
        <taxon>Euphorbiaceae</taxon>
        <taxon>Acalyphoideae</taxon>
        <taxon>Acalypheae</taxon>
        <taxon>Ricinus</taxon>
    </lineage>
</organism>
<protein>
    <submittedName>
        <fullName evidence="1">Uncharacterized protein</fullName>
    </submittedName>
</protein>
<gene>
    <name evidence="1" type="ORF">RCOM_1837380</name>
</gene>
<reference evidence="2" key="1">
    <citation type="journal article" date="2010" name="Nat. Biotechnol.">
        <title>Draft genome sequence of the oilseed species Ricinus communis.</title>
        <authorList>
            <person name="Chan A.P."/>
            <person name="Crabtree J."/>
            <person name="Zhao Q."/>
            <person name="Lorenzi H."/>
            <person name="Orvis J."/>
            <person name="Puiu D."/>
            <person name="Melake-Berhan A."/>
            <person name="Jones K.M."/>
            <person name="Redman J."/>
            <person name="Chen G."/>
            <person name="Cahoon E.B."/>
            <person name="Gedil M."/>
            <person name="Stanke M."/>
            <person name="Haas B.J."/>
            <person name="Wortman J.R."/>
            <person name="Fraser-Liggett C.M."/>
            <person name="Ravel J."/>
            <person name="Rabinowicz P.D."/>
        </authorList>
    </citation>
    <scope>NUCLEOTIDE SEQUENCE [LARGE SCALE GENOMIC DNA]</scope>
    <source>
        <strain evidence="2">cv. Hale</strain>
    </source>
</reference>
<dbReference type="EMBL" id="EQ981940">
    <property type="protein sequence ID" value="EEF24552.1"/>
    <property type="molecule type" value="Genomic_DNA"/>
</dbReference>
<evidence type="ECO:0000313" key="1">
    <source>
        <dbReference type="EMBL" id="EEF24552.1"/>
    </source>
</evidence>
<dbReference type="Proteomes" id="UP000008311">
    <property type="component" value="Unassembled WGS sequence"/>
</dbReference>
<evidence type="ECO:0000313" key="2">
    <source>
        <dbReference type="Proteomes" id="UP000008311"/>
    </source>
</evidence>
<feature type="non-terminal residue" evidence="1">
    <location>
        <position position="1"/>
    </location>
</feature>
<sequence>VAVVVWRRFRRRLGQVAQDGQVTKHVGQRDVELQRRHRVQHQRAAQLRQPGAEAVQLFAQFQPAQPFRAFCGHRRQLAFGVGQSTVQSLGGRAQRGLAVQRRQVDIQQRRQKTVHLQLLLFELQAQQRQMALGAGRQVSFGHKPRVRLHPADFLLVAVNAAQPRAGGLALALDRDRQVDHAAFAWGAQAVQLPVAQFELQRRLSFVAADQQAVG</sequence>
<dbReference type="AlphaFoldDB" id="B9THW1"/>
<proteinExistence type="predicted"/>
<name>B9THW1_RICCO</name>
<keyword evidence="2" id="KW-1185">Reference proteome</keyword>
<dbReference type="InParanoid" id="B9THW1"/>
<accession>B9THW1</accession>